<evidence type="ECO:0000313" key="6">
    <source>
        <dbReference type="Proteomes" id="UP000068382"/>
    </source>
</evidence>
<keyword evidence="1" id="KW-0805">Transcription regulation</keyword>
<evidence type="ECO:0000256" key="1">
    <source>
        <dbReference type="ARBA" id="ARBA00023015"/>
    </source>
</evidence>
<proteinExistence type="predicted"/>
<dbReference type="PROSITE" id="PS01124">
    <property type="entry name" value="HTH_ARAC_FAMILY_2"/>
    <property type="match status" value="1"/>
</dbReference>
<dbReference type="RefSeq" id="WP_068243466.1">
    <property type="nucleotide sequence ID" value="NZ_LPUY01000065.1"/>
</dbReference>
<accession>A0A132BWS9</accession>
<dbReference type="SUPFAM" id="SSF46689">
    <property type="entry name" value="Homeodomain-like"/>
    <property type="match status" value="1"/>
</dbReference>
<dbReference type="InterPro" id="IPR009057">
    <property type="entry name" value="Homeodomain-like_sf"/>
</dbReference>
<evidence type="ECO:0000313" key="5">
    <source>
        <dbReference type="EMBL" id="KUP92845.1"/>
    </source>
</evidence>
<keyword evidence="6" id="KW-1185">Reference proteome</keyword>
<evidence type="ECO:0000259" key="4">
    <source>
        <dbReference type="PROSITE" id="PS01124"/>
    </source>
</evidence>
<dbReference type="Pfam" id="PF12833">
    <property type="entry name" value="HTH_18"/>
    <property type="match status" value="1"/>
</dbReference>
<dbReference type="PANTHER" id="PTHR47894:SF4">
    <property type="entry name" value="HTH-TYPE TRANSCRIPTIONAL REGULATOR GADX"/>
    <property type="match status" value="1"/>
</dbReference>
<dbReference type="InterPro" id="IPR018060">
    <property type="entry name" value="HTH_AraC"/>
</dbReference>
<comment type="caution">
    <text evidence="5">The sequence shown here is derived from an EMBL/GenBank/DDBJ whole genome shotgun (WGS) entry which is preliminary data.</text>
</comment>
<dbReference type="GO" id="GO:0003700">
    <property type="term" value="F:DNA-binding transcription factor activity"/>
    <property type="evidence" value="ECO:0007669"/>
    <property type="project" value="InterPro"/>
</dbReference>
<organism evidence="5 6">
    <name type="scientific">Tritonibacter horizontis</name>
    <dbReference type="NCBI Taxonomy" id="1768241"/>
    <lineage>
        <taxon>Bacteria</taxon>
        <taxon>Pseudomonadati</taxon>
        <taxon>Pseudomonadota</taxon>
        <taxon>Alphaproteobacteria</taxon>
        <taxon>Rhodobacterales</taxon>
        <taxon>Paracoccaceae</taxon>
        <taxon>Tritonibacter</taxon>
    </lineage>
</organism>
<feature type="domain" description="HTH araC/xylS-type" evidence="4">
    <location>
        <begin position="136"/>
        <end position="233"/>
    </location>
</feature>
<dbReference type="PRINTS" id="PR00032">
    <property type="entry name" value="HTHARAC"/>
</dbReference>
<dbReference type="GO" id="GO:0000976">
    <property type="term" value="F:transcription cis-regulatory region binding"/>
    <property type="evidence" value="ECO:0007669"/>
    <property type="project" value="TreeGrafter"/>
</dbReference>
<dbReference type="PATRIC" id="fig|1768241.3.peg.2410"/>
<evidence type="ECO:0000256" key="3">
    <source>
        <dbReference type="ARBA" id="ARBA00023163"/>
    </source>
</evidence>
<dbReference type="Proteomes" id="UP000068382">
    <property type="component" value="Unassembled WGS sequence"/>
</dbReference>
<gene>
    <name evidence="5" type="primary">ureR</name>
    <name evidence="5" type="ORF">TRIHO_22960</name>
</gene>
<dbReference type="PANTHER" id="PTHR47894">
    <property type="entry name" value="HTH-TYPE TRANSCRIPTIONAL REGULATOR GADX"/>
    <property type="match status" value="1"/>
</dbReference>
<dbReference type="SMART" id="SM00342">
    <property type="entry name" value="HTH_ARAC"/>
    <property type="match status" value="1"/>
</dbReference>
<name>A0A132BWS9_9RHOB</name>
<sequence>MDFYVALGLPSADLDPETAILPALASSRAPVVATVIAVPDPVVICEKLLRLDRYCATGVQLRLEESTSASLRLHAAKMPDDTRLAHRFAILKGLLLRAGFTGVTVLNTDPSSAILRWETAPALPPLETGGSVQLTDHVHRLIASDPARAWRIEDIAQHLGLSSRSLQRYLLAEGGTFSVALRLARTEVATNLLRKNALSLAEIGFCCGYADQAHFQREFRKVAGLTPRQYRNGGGNVQKTVRMVP</sequence>
<dbReference type="GO" id="GO:0005829">
    <property type="term" value="C:cytosol"/>
    <property type="evidence" value="ECO:0007669"/>
    <property type="project" value="TreeGrafter"/>
</dbReference>
<keyword evidence="3" id="KW-0804">Transcription</keyword>
<dbReference type="InterPro" id="IPR020449">
    <property type="entry name" value="Tscrpt_reg_AraC-type_HTH"/>
</dbReference>
<dbReference type="AlphaFoldDB" id="A0A132BWS9"/>
<dbReference type="OrthoDB" id="9805730at2"/>
<dbReference type="Gene3D" id="1.10.10.60">
    <property type="entry name" value="Homeodomain-like"/>
    <property type="match status" value="1"/>
</dbReference>
<protein>
    <submittedName>
        <fullName evidence="5">Urease operon transcriptional activator</fullName>
    </submittedName>
</protein>
<dbReference type="EMBL" id="LPUY01000065">
    <property type="protein sequence ID" value="KUP92845.1"/>
    <property type="molecule type" value="Genomic_DNA"/>
</dbReference>
<keyword evidence="2" id="KW-0238">DNA-binding</keyword>
<evidence type="ECO:0000256" key="2">
    <source>
        <dbReference type="ARBA" id="ARBA00023125"/>
    </source>
</evidence>
<reference evidence="5 6" key="1">
    <citation type="submission" date="2015-12" db="EMBL/GenBank/DDBJ databases">
        <title>Genome sequence of the marine Rhodobacteraceae strain O3.65, Candidatus Tritonibacter horizontis.</title>
        <authorList>
            <person name="Poehlein A."/>
            <person name="Giebel H.A."/>
            <person name="Voget S."/>
            <person name="Brinkhoff T."/>
        </authorList>
    </citation>
    <scope>NUCLEOTIDE SEQUENCE [LARGE SCALE GENOMIC DNA]</scope>
    <source>
        <strain evidence="5 6">O3.65</strain>
    </source>
</reference>